<dbReference type="KEGG" id="pfer:IRI77_33270"/>
<proteinExistence type="predicted"/>
<sequence length="234" mass="25803">MRTVTAEGQKALGCGAGSMDEILASRMGQRRHPWMPYVLWEADGVIFGHFLSPASEDAAVNCFACESHPALYGGTLLLTRKSGQWVPVWYKASVITRHCRRVALATGRQILVCEETDGGMGHSLHGLYTVNFTNPKFAWHSVVLRADTYGDAMLGGVQRQSIDRVAFDDAGPGEIRVRVYARHGRIHLGSEQEAERLPVPKVSSFEIDFRLVGDTFTVTPETASAARLFGVRKR</sequence>
<name>A0A7S7NPT8_PALFE</name>
<dbReference type="Proteomes" id="UP000593892">
    <property type="component" value="Chromosome"/>
</dbReference>
<evidence type="ECO:0000313" key="2">
    <source>
        <dbReference type="Proteomes" id="UP000593892"/>
    </source>
</evidence>
<reference evidence="1 2" key="1">
    <citation type="submission" date="2020-10" db="EMBL/GenBank/DDBJ databases">
        <title>Complete genome sequence of Paludibaculum fermentans P105T, a facultatively anaerobic acidobacterium capable of dissimilatory Fe(III) reduction.</title>
        <authorList>
            <person name="Dedysh S.N."/>
            <person name="Beletsky A.V."/>
            <person name="Kulichevskaya I.S."/>
            <person name="Mardanov A.V."/>
            <person name="Ravin N.V."/>
        </authorList>
    </citation>
    <scope>NUCLEOTIDE SEQUENCE [LARGE SCALE GENOMIC DNA]</scope>
    <source>
        <strain evidence="1 2">P105</strain>
    </source>
</reference>
<protein>
    <submittedName>
        <fullName evidence="1">Uncharacterized protein</fullName>
    </submittedName>
</protein>
<evidence type="ECO:0000313" key="1">
    <source>
        <dbReference type="EMBL" id="QOY87573.1"/>
    </source>
</evidence>
<keyword evidence="2" id="KW-1185">Reference proteome</keyword>
<organism evidence="1 2">
    <name type="scientific">Paludibaculum fermentans</name>
    <dbReference type="NCBI Taxonomy" id="1473598"/>
    <lineage>
        <taxon>Bacteria</taxon>
        <taxon>Pseudomonadati</taxon>
        <taxon>Acidobacteriota</taxon>
        <taxon>Terriglobia</taxon>
        <taxon>Bryobacterales</taxon>
        <taxon>Bryobacteraceae</taxon>
        <taxon>Paludibaculum</taxon>
    </lineage>
</organism>
<dbReference type="EMBL" id="CP063849">
    <property type="protein sequence ID" value="QOY87573.1"/>
    <property type="molecule type" value="Genomic_DNA"/>
</dbReference>
<dbReference type="AlphaFoldDB" id="A0A7S7NPT8"/>
<gene>
    <name evidence="1" type="ORF">IRI77_33270</name>
</gene>
<accession>A0A7S7NPT8</accession>
<dbReference type="RefSeq" id="WP_194449240.1">
    <property type="nucleotide sequence ID" value="NZ_CP063849.1"/>
</dbReference>